<sequence length="85" mass="9433">KPEEGDLWKILQATYKVLNETHPNLTQECWLCYTVNHPFYEAIGVAGKSQRLNGTNPARCLWKNEGDGSRGITLAKVTGKGRCVG</sequence>
<organism evidence="1 2">
    <name type="scientific">Rhodinocichla rosea</name>
    <dbReference type="NCBI Taxonomy" id="58203"/>
    <lineage>
        <taxon>Eukaryota</taxon>
        <taxon>Metazoa</taxon>
        <taxon>Chordata</taxon>
        <taxon>Craniata</taxon>
        <taxon>Vertebrata</taxon>
        <taxon>Euteleostomi</taxon>
        <taxon>Archelosauria</taxon>
        <taxon>Archosauria</taxon>
        <taxon>Dinosauria</taxon>
        <taxon>Saurischia</taxon>
        <taxon>Theropoda</taxon>
        <taxon>Coelurosauria</taxon>
        <taxon>Aves</taxon>
        <taxon>Neognathae</taxon>
        <taxon>Neoaves</taxon>
        <taxon>Telluraves</taxon>
        <taxon>Australaves</taxon>
        <taxon>Passeriformes</taxon>
        <taxon>Thraupidae</taxon>
        <taxon>Rhodinocichla</taxon>
    </lineage>
</organism>
<feature type="non-terminal residue" evidence="1">
    <location>
        <position position="1"/>
    </location>
</feature>
<comment type="caution">
    <text evidence="1">The sequence shown here is derived from an EMBL/GenBank/DDBJ whole genome shotgun (WGS) entry which is preliminary data.</text>
</comment>
<dbReference type="InterPro" id="IPR018154">
    <property type="entry name" value="TLV/ENV_coat_polyprotein"/>
</dbReference>
<gene>
    <name evidence="1" type="primary">Env1_1</name>
    <name evidence="1" type="ORF">RHOROS_R15504</name>
</gene>
<evidence type="ECO:0000313" key="1">
    <source>
        <dbReference type="EMBL" id="NXF25050.1"/>
    </source>
</evidence>
<keyword evidence="2" id="KW-1185">Reference proteome</keyword>
<feature type="non-terminal residue" evidence="1">
    <location>
        <position position="85"/>
    </location>
</feature>
<protein>
    <submittedName>
        <fullName evidence="1">ENV1 protein</fullName>
    </submittedName>
</protein>
<name>A0A7K8S707_9PASS</name>
<evidence type="ECO:0000313" key="2">
    <source>
        <dbReference type="Proteomes" id="UP000574210"/>
    </source>
</evidence>
<dbReference type="AlphaFoldDB" id="A0A7K8S707"/>
<dbReference type="Pfam" id="PF00429">
    <property type="entry name" value="TLV_coat"/>
    <property type="match status" value="1"/>
</dbReference>
<dbReference type="EMBL" id="VWYZ01000406">
    <property type="protein sequence ID" value="NXF25050.1"/>
    <property type="molecule type" value="Genomic_DNA"/>
</dbReference>
<accession>A0A7K8S707</accession>
<dbReference type="Proteomes" id="UP000574210">
    <property type="component" value="Unassembled WGS sequence"/>
</dbReference>
<reference evidence="1 2" key="1">
    <citation type="submission" date="2019-09" db="EMBL/GenBank/DDBJ databases">
        <title>Bird 10,000 Genomes (B10K) Project - Family phase.</title>
        <authorList>
            <person name="Zhang G."/>
        </authorList>
    </citation>
    <scope>NUCLEOTIDE SEQUENCE [LARGE SCALE GENOMIC DNA]</scope>
    <source>
        <strain evidence="1">B10K-CU-031-12</strain>
        <tissue evidence="1">Muscle</tissue>
    </source>
</reference>
<proteinExistence type="predicted"/>